<feature type="transmembrane region" description="Helical" evidence="1">
    <location>
        <begin position="299"/>
        <end position="320"/>
    </location>
</feature>
<keyword evidence="1" id="KW-1133">Transmembrane helix</keyword>
<protein>
    <recommendedName>
        <fullName evidence="4">ABC transporter permease</fullName>
    </recommendedName>
</protein>
<accession>A0A918ZX36</accession>
<organism evidence="2 3">
    <name type="scientific">Streptomyces spiralis</name>
    <dbReference type="NCBI Taxonomy" id="66376"/>
    <lineage>
        <taxon>Bacteria</taxon>
        <taxon>Bacillati</taxon>
        <taxon>Actinomycetota</taxon>
        <taxon>Actinomycetes</taxon>
        <taxon>Kitasatosporales</taxon>
        <taxon>Streptomycetaceae</taxon>
        <taxon>Streptomyces</taxon>
    </lineage>
</organism>
<keyword evidence="1" id="KW-0812">Transmembrane</keyword>
<dbReference type="Gene3D" id="2.60.120.200">
    <property type="match status" value="1"/>
</dbReference>
<dbReference type="RefSeq" id="WP_189900925.1">
    <property type="nucleotide sequence ID" value="NZ_BNBC01000013.1"/>
</dbReference>
<feature type="transmembrane region" description="Helical" evidence="1">
    <location>
        <begin position="417"/>
        <end position="437"/>
    </location>
</feature>
<evidence type="ECO:0008006" key="4">
    <source>
        <dbReference type="Google" id="ProtNLM"/>
    </source>
</evidence>
<feature type="transmembrane region" description="Helical" evidence="1">
    <location>
        <begin position="387"/>
        <end position="410"/>
    </location>
</feature>
<proteinExistence type="predicted"/>
<keyword evidence="1" id="KW-0472">Membrane</keyword>
<dbReference type="Proteomes" id="UP000641386">
    <property type="component" value="Unassembled WGS sequence"/>
</dbReference>
<sequence length="508" mass="52350">MRGLRVLRAEWTKFRTVRGWVLGAFGATLASVLFLLVGTASTNQSSNRHTQDAVALPVGPGGEAVNDSFFFLHEALTGDGSITVSVTALTGVLAREPGRTSPGTTPWAKTGILVKQSLDQGSQYAAMMVTGAHGVRMQDNFTHDRAGLPGRPSATSPHWLRLVRAGSTVTGYDSADGAHWTERGSTRLAGLPATVQVGLFTASPAAVQTSGSRGGTSPAVATGTFGQVALGGSWARGSRPDRWRGVQVGGDAGTSGSYAENTSGAYARTRSGFSVTGAGDIAPVVGGPSLGPAYTIENFLVGTFAALIVLTVVAVQFVTAEYRRGLIGTTLAAAPGRGRLLAAKAAVVVTVAFTVGVVAAAISIPLGRQRAHATHFLVFTVPRAVELRAVLGTGLLLAATAACSLALGAVLRRSATAITVVVVTTVLPYLLAVSGVLPASVAQWLLRLTPAAGFAVQQTLPRYAHVLTVYTPSSGYFPLSPWGGYAVLGGWTVLALVAATLLLRRRDV</sequence>
<feature type="transmembrane region" description="Helical" evidence="1">
    <location>
        <begin position="482"/>
        <end position="503"/>
    </location>
</feature>
<feature type="transmembrane region" description="Helical" evidence="1">
    <location>
        <begin position="20"/>
        <end position="40"/>
    </location>
</feature>
<dbReference type="GO" id="GO:0005886">
    <property type="term" value="C:plasma membrane"/>
    <property type="evidence" value="ECO:0007669"/>
    <property type="project" value="UniProtKB-SubCell"/>
</dbReference>
<dbReference type="EMBL" id="BNBC01000013">
    <property type="protein sequence ID" value="GHE75503.1"/>
    <property type="molecule type" value="Genomic_DNA"/>
</dbReference>
<evidence type="ECO:0000313" key="3">
    <source>
        <dbReference type="Proteomes" id="UP000641386"/>
    </source>
</evidence>
<name>A0A918ZX36_9ACTN</name>
<reference evidence="2" key="1">
    <citation type="journal article" date="2014" name="Int. J. Syst. Evol. Microbiol.">
        <title>Complete genome sequence of Corynebacterium casei LMG S-19264T (=DSM 44701T), isolated from a smear-ripened cheese.</title>
        <authorList>
            <consortium name="US DOE Joint Genome Institute (JGI-PGF)"/>
            <person name="Walter F."/>
            <person name="Albersmeier A."/>
            <person name="Kalinowski J."/>
            <person name="Ruckert C."/>
        </authorList>
    </citation>
    <scope>NUCLEOTIDE SEQUENCE</scope>
    <source>
        <strain evidence="2">JCM 3302</strain>
    </source>
</reference>
<keyword evidence="3" id="KW-1185">Reference proteome</keyword>
<evidence type="ECO:0000313" key="2">
    <source>
        <dbReference type="EMBL" id="GHE75503.1"/>
    </source>
</evidence>
<reference evidence="2" key="2">
    <citation type="submission" date="2020-09" db="EMBL/GenBank/DDBJ databases">
        <authorList>
            <person name="Sun Q."/>
            <person name="Ohkuma M."/>
        </authorList>
    </citation>
    <scope>NUCLEOTIDE SEQUENCE</scope>
    <source>
        <strain evidence="2">JCM 3302</strain>
    </source>
</reference>
<dbReference type="AlphaFoldDB" id="A0A918ZX36"/>
<dbReference type="GO" id="GO:0140359">
    <property type="term" value="F:ABC-type transporter activity"/>
    <property type="evidence" value="ECO:0007669"/>
    <property type="project" value="InterPro"/>
</dbReference>
<comment type="caution">
    <text evidence="2">The sequence shown here is derived from an EMBL/GenBank/DDBJ whole genome shotgun (WGS) entry which is preliminary data.</text>
</comment>
<gene>
    <name evidence="2" type="ORF">GCM10014715_33040</name>
</gene>
<evidence type="ECO:0000256" key="1">
    <source>
        <dbReference type="SAM" id="Phobius"/>
    </source>
</evidence>
<feature type="transmembrane region" description="Helical" evidence="1">
    <location>
        <begin position="341"/>
        <end position="367"/>
    </location>
</feature>